<keyword evidence="1 10" id="KW-0813">Transport</keyword>
<accession>A0A2J5HE32</accession>
<name>A0A2J5HE32_9EURO</name>
<protein>
    <recommendedName>
        <fullName evidence="10">Guanine nucleotide-exchange factor SEC12</fullName>
    </recommendedName>
</protein>
<evidence type="ECO:0000256" key="5">
    <source>
        <dbReference type="ARBA" id="ARBA00022824"/>
    </source>
</evidence>
<evidence type="ECO:0000256" key="4">
    <source>
        <dbReference type="ARBA" id="ARBA00022737"/>
    </source>
</evidence>
<keyword evidence="6" id="KW-0931">ER-Golgi transport</keyword>
<feature type="compositionally biased region" description="Acidic residues" evidence="11">
    <location>
        <begin position="673"/>
        <end position="684"/>
    </location>
</feature>
<keyword evidence="13" id="KW-1185">Reference proteome</keyword>
<keyword evidence="8" id="KW-1133">Transmembrane helix</keyword>
<dbReference type="PANTHER" id="PTHR23284:SF0">
    <property type="entry name" value="PROLACTIN REGULATORY ELEMENT-BINDING PROTEIN"/>
    <property type="match status" value="1"/>
</dbReference>
<feature type="region of interest" description="Disordered" evidence="11">
    <location>
        <begin position="535"/>
        <end position="570"/>
    </location>
</feature>
<dbReference type="PANTHER" id="PTHR23284">
    <property type="entry name" value="PROLACTIN REGULATORY ELEMENT BINDING PROTEIN"/>
    <property type="match status" value="1"/>
</dbReference>
<comment type="subcellular location">
    <subcellularLocation>
        <location evidence="10">Endoplasmic reticulum membrane</location>
        <topology evidence="10">Single-pass type II membrane protein</topology>
    </subcellularLocation>
    <subcellularLocation>
        <location evidence="10">Golgi apparatus membrane</location>
        <topology evidence="10">Single-pass type II membrane protein</topology>
    </subcellularLocation>
</comment>
<feature type="region of interest" description="Disordered" evidence="11">
    <location>
        <begin position="582"/>
        <end position="606"/>
    </location>
</feature>
<dbReference type="GO" id="GO:0005085">
    <property type="term" value="F:guanyl-nucleotide exchange factor activity"/>
    <property type="evidence" value="ECO:0007669"/>
    <property type="project" value="InterPro"/>
</dbReference>
<evidence type="ECO:0000256" key="11">
    <source>
        <dbReference type="SAM" id="MobiDB-lite"/>
    </source>
</evidence>
<keyword evidence="9" id="KW-0472">Membrane</keyword>
<organism evidence="12 13">
    <name type="scientific">Aspergillus taichungensis</name>
    <dbReference type="NCBI Taxonomy" id="482145"/>
    <lineage>
        <taxon>Eukaryota</taxon>
        <taxon>Fungi</taxon>
        <taxon>Dikarya</taxon>
        <taxon>Ascomycota</taxon>
        <taxon>Pezizomycotina</taxon>
        <taxon>Eurotiomycetes</taxon>
        <taxon>Eurotiomycetidae</taxon>
        <taxon>Eurotiales</taxon>
        <taxon>Aspergillaceae</taxon>
        <taxon>Aspergillus</taxon>
        <taxon>Aspergillus subgen. Circumdati</taxon>
    </lineage>
</organism>
<dbReference type="InterPro" id="IPR036322">
    <property type="entry name" value="WD40_repeat_dom_sf"/>
</dbReference>
<keyword evidence="5 10" id="KW-0256">Endoplasmic reticulum</keyword>
<evidence type="ECO:0000256" key="6">
    <source>
        <dbReference type="ARBA" id="ARBA00022892"/>
    </source>
</evidence>
<feature type="compositionally biased region" description="Polar residues" evidence="11">
    <location>
        <begin position="141"/>
        <end position="166"/>
    </location>
</feature>
<feature type="region of interest" description="Disordered" evidence="11">
    <location>
        <begin position="656"/>
        <end position="685"/>
    </location>
</feature>
<dbReference type="GO" id="GO:0003400">
    <property type="term" value="P:regulation of COPII vesicle coating"/>
    <property type="evidence" value="ECO:0007669"/>
    <property type="project" value="UniProtKB-UniRule"/>
</dbReference>
<evidence type="ECO:0000256" key="1">
    <source>
        <dbReference type="ARBA" id="ARBA00022448"/>
    </source>
</evidence>
<dbReference type="FunFam" id="2.130.10.10:FF:001559">
    <property type="entry name" value="Uncharacterized protein"/>
    <property type="match status" value="1"/>
</dbReference>
<keyword evidence="3" id="KW-0812">Transmembrane</keyword>
<evidence type="ECO:0000256" key="8">
    <source>
        <dbReference type="ARBA" id="ARBA00022989"/>
    </source>
</evidence>
<dbReference type="GO" id="GO:0006888">
    <property type="term" value="P:endoplasmic reticulum to Golgi vesicle-mediated transport"/>
    <property type="evidence" value="ECO:0007669"/>
    <property type="project" value="UniProtKB-UniRule"/>
</dbReference>
<sequence length="705" mass="76199">MAPRVSSSKLTLSCPLFAADFDPRNPGFLLVAGGGGEGRSGVGNKIALLNTSKRNEISEVVDIELSRDEDSVTSLAVAHSADDSLVALAGINSSVAEQQRGNNQHLRSFKIDYPPRKSALTETPEKKKKKKKSPPREPPAGTTTPLSRESLFRTTKSGGNGDTYQRITRLSPWKGAESPRVAAIATGLAPSGEIVFFDASSSTPASADVIGRIRLDNDEEAEDVDIIESEDHPGRFLVAYTNGRDVSLCRIASSTRSNAAPDVQTVYTIPRPEGAAARNRPKFRALRFLSPTALLLLQNSADRTGCELILLDLAPAATPPANKDPKSPTAAATIVRRKKLRSTMKIGLGMDICPLGKDLDNRQQTIVAVTGSDQSIEVITLESDPRSWRRTRGFDKFRVYTTLRDVHPFSVTKICFSPFTPPAHPVSPETPPQSIKLASVSMGNTVVVHTFPLAPVPASSRTPRYVLSIPGESSVWSSFAGASTALLSILIVCFLVQAFGEIRGALPPRLGVAEYLPPDIYDAVVIPYKSYSSTSLRHRSEDSSSPSSSSPSSPPPAIPTLNLHSSSSSSSSPLQEIILQARQHQQDTQNQDQDQTQEQPKPLLSITCNPETNNLLIDLLYLVPTRDPHHQIKHLWTDLSAQDKAVWKKQLVDGGLLPSSSSTESKDTHGENENESESESESESLDALLRGDVLFGEVCAAEVRV</sequence>
<gene>
    <name evidence="12" type="ORF">BDW42DRAFT_43903</name>
</gene>
<evidence type="ECO:0000256" key="3">
    <source>
        <dbReference type="ARBA" id="ARBA00022692"/>
    </source>
</evidence>
<keyword evidence="7 10" id="KW-0653">Protein transport</keyword>
<evidence type="ECO:0000313" key="13">
    <source>
        <dbReference type="Proteomes" id="UP000235023"/>
    </source>
</evidence>
<evidence type="ECO:0000256" key="10">
    <source>
        <dbReference type="RuleBase" id="RU369019"/>
    </source>
</evidence>
<dbReference type="EMBL" id="KZ559663">
    <property type="protein sequence ID" value="PLN75104.1"/>
    <property type="molecule type" value="Genomic_DNA"/>
</dbReference>
<dbReference type="InterPro" id="IPR045260">
    <property type="entry name" value="Sec12-like"/>
</dbReference>
<dbReference type="InterPro" id="IPR015943">
    <property type="entry name" value="WD40/YVTN_repeat-like_dom_sf"/>
</dbReference>
<proteinExistence type="inferred from homology"/>
<evidence type="ECO:0000256" key="7">
    <source>
        <dbReference type="ARBA" id="ARBA00022927"/>
    </source>
</evidence>
<dbReference type="GO" id="GO:0000139">
    <property type="term" value="C:Golgi membrane"/>
    <property type="evidence" value="ECO:0007669"/>
    <property type="project" value="UniProtKB-SubCell"/>
</dbReference>
<dbReference type="Proteomes" id="UP000235023">
    <property type="component" value="Unassembled WGS sequence"/>
</dbReference>
<dbReference type="OrthoDB" id="2013972at2759"/>
<comment type="similarity">
    <text evidence="10">Belongs to the WD repeat SEC12 family.</text>
</comment>
<dbReference type="SUPFAM" id="SSF50978">
    <property type="entry name" value="WD40 repeat-like"/>
    <property type="match status" value="1"/>
</dbReference>
<keyword evidence="4 10" id="KW-0677">Repeat</keyword>
<comment type="function">
    <text evidence="10">Guanine nucleotide-exchange factor (GEF) required for the formation or budding of transport vesicles from the ER.</text>
</comment>
<evidence type="ECO:0000313" key="12">
    <source>
        <dbReference type="EMBL" id="PLN75104.1"/>
    </source>
</evidence>
<keyword evidence="2 10" id="KW-0853">WD repeat</keyword>
<dbReference type="AlphaFoldDB" id="A0A2J5HE32"/>
<dbReference type="GO" id="GO:0015031">
    <property type="term" value="P:protein transport"/>
    <property type="evidence" value="ECO:0007669"/>
    <property type="project" value="UniProtKB-KW"/>
</dbReference>
<feature type="compositionally biased region" description="Low complexity" evidence="11">
    <location>
        <begin position="582"/>
        <end position="599"/>
    </location>
</feature>
<dbReference type="Gene3D" id="2.130.10.10">
    <property type="entry name" value="YVTN repeat-like/Quinoprotein amine dehydrogenase"/>
    <property type="match status" value="1"/>
</dbReference>
<reference evidence="13" key="1">
    <citation type="submission" date="2017-12" db="EMBL/GenBank/DDBJ databases">
        <authorList>
            <consortium name="DOE Joint Genome Institute"/>
            <person name="Mondo S.J."/>
            <person name="Kjaerbolling I."/>
            <person name="Vesth T.C."/>
            <person name="Frisvad J.C."/>
            <person name="Nybo J.L."/>
            <person name="Theobald S."/>
            <person name="Kuo A."/>
            <person name="Bowyer P."/>
            <person name="Matsuda Y."/>
            <person name="Lyhne E.K."/>
            <person name="Kogle M.E."/>
            <person name="Clum A."/>
            <person name="Lipzen A."/>
            <person name="Salamov A."/>
            <person name="Ngan C.Y."/>
            <person name="Daum C."/>
            <person name="Chiniquy J."/>
            <person name="Barry K."/>
            <person name="LaButti K."/>
            <person name="Haridas S."/>
            <person name="Simmons B.A."/>
            <person name="Magnuson J.K."/>
            <person name="Mortensen U.H."/>
            <person name="Larsen T.O."/>
            <person name="Grigoriev I.V."/>
            <person name="Baker S.E."/>
            <person name="Andersen M.R."/>
            <person name="Nordberg H.P."/>
            <person name="Cantor M.N."/>
            <person name="Hua S.X."/>
        </authorList>
    </citation>
    <scope>NUCLEOTIDE SEQUENCE [LARGE SCALE GENOMIC DNA]</scope>
    <source>
        <strain evidence="13">IBT 19404</strain>
    </source>
</reference>
<evidence type="ECO:0000256" key="9">
    <source>
        <dbReference type="ARBA" id="ARBA00023136"/>
    </source>
</evidence>
<feature type="region of interest" description="Disordered" evidence="11">
    <location>
        <begin position="98"/>
        <end position="166"/>
    </location>
</feature>
<dbReference type="GO" id="GO:0005789">
    <property type="term" value="C:endoplasmic reticulum membrane"/>
    <property type="evidence" value="ECO:0007669"/>
    <property type="project" value="UniProtKB-SubCell"/>
</dbReference>
<evidence type="ECO:0000256" key="2">
    <source>
        <dbReference type="ARBA" id="ARBA00022574"/>
    </source>
</evidence>